<dbReference type="SUPFAM" id="SSF46626">
    <property type="entry name" value="Cytochrome c"/>
    <property type="match status" value="2"/>
</dbReference>
<evidence type="ECO:0000256" key="3">
    <source>
        <dbReference type="ARBA" id="ARBA00023004"/>
    </source>
</evidence>
<evidence type="ECO:0000259" key="7">
    <source>
        <dbReference type="PROSITE" id="PS51007"/>
    </source>
</evidence>
<dbReference type="PROSITE" id="PS51007">
    <property type="entry name" value="CYTC"/>
    <property type="match status" value="1"/>
</dbReference>
<evidence type="ECO:0000256" key="6">
    <source>
        <dbReference type="SAM" id="SignalP"/>
    </source>
</evidence>
<accession>A0A4Y5YIN1</accession>
<dbReference type="PANTHER" id="PTHR35008">
    <property type="entry name" value="BLL4482 PROTEIN-RELATED"/>
    <property type="match status" value="1"/>
</dbReference>
<protein>
    <submittedName>
        <fullName evidence="8">C-type cytochrome</fullName>
    </submittedName>
</protein>
<dbReference type="EMBL" id="CP041036">
    <property type="protein sequence ID" value="QDE32662.1"/>
    <property type="molecule type" value="Genomic_DNA"/>
</dbReference>
<sequence>MKLLSILSIGILCSLPLQANELLTDISPKPASVKSSDSSTTLPDRQAALPSVEKKTTDEYLQLASLTDIPAGAFGDKVRLGYQLFVNTQQLRDKYVGNDLNCVNCHMNAGMKANASPLWAAYFAYPAYRKKNDKVNSFQERIQGCFTYSMNGKAPASGSPELVAISAYSYWLGMSGLMTQYNVAGPVPELSDVELVKGAKRDDFPMPAAIAKHQDITALSQLPGRGYPKTPQPELAYSPVRGMTVYQTHCQVCHGEDGEGQMIAGVAALPPLWGPQSFNWGAGMHRVNTATDFIYENMPFGKSIQLTVQQAWDVAAYINSFDRPQDPRFEGDVSKTQATYHKHQGYYGQSVAGKPILGSESYPVFPLKNTVKQ</sequence>
<dbReference type="Gene3D" id="1.10.760.10">
    <property type="entry name" value="Cytochrome c-like domain"/>
    <property type="match status" value="2"/>
</dbReference>
<keyword evidence="6" id="KW-0732">Signal</keyword>
<proteinExistence type="predicted"/>
<dbReference type="Proteomes" id="UP000319809">
    <property type="component" value="Chromosome"/>
</dbReference>
<organism evidence="8 9">
    <name type="scientific">Shewanella polaris</name>
    <dbReference type="NCBI Taxonomy" id="2588449"/>
    <lineage>
        <taxon>Bacteria</taxon>
        <taxon>Pseudomonadati</taxon>
        <taxon>Pseudomonadota</taxon>
        <taxon>Gammaproteobacteria</taxon>
        <taxon>Alteromonadales</taxon>
        <taxon>Shewanellaceae</taxon>
        <taxon>Shewanella</taxon>
    </lineage>
</organism>
<keyword evidence="9" id="KW-1185">Reference proteome</keyword>
<reference evidence="8 9" key="1">
    <citation type="submission" date="2019-06" db="EMBL/GenBank/DDBJ databases">
        <title>The genome of Shewanella sp. SM1901.</title>
        <authorList>
            <person name="Cha Q."/>
        </authorList>
    </citation>
    <scope>NUCLEOTIDE SEQUENCE [LARGE SCALE GENOMIC DNA]</scope>
    <source>
        <strain evidence="8 9">SM1901</strain>
    </source>
</reference>
<dbReference type="KEGG" id="spol:FH971_17860"/>
<feature type="signal peptide" evidence="6">
    <location>
        <begin position="1"/>
        <end position="19"/>
    </location>
</feature>
<evidence type="ECO:0000256" key="1">
    <source>
        <dbReference type="ARBA" id="ARBA00022617"/>
    </source>
</evidence>
<evidence type="ECO:0000256" key="2">
    <source>
        <dbReference type="ARBA" id="ARBA00022723"/>
    </source>
</evidence>
<dbReference type="PANTHER" id="PTHR35008:SF9">
    <property type="entry name" value="CYTOCHROME C DOMAIN-CONTAINING PROTEIN"/>
    <property type="match status" value="1"/>
</dbReference>
<evidence type="ECO:0000256" key="5">
    <source>
        <dbReference type="SAM" id="MobiDB-lite"/>
    </source>
</evidence>
<feature type="compositionally biased region" description="Polar residues" evidence="5">
    <location>
        <begin position="33"/>
        <end position="43"/>
    </location>
</feature>
<dbReference type="GO" id="GO:0009055">
    <property type="term" value="F:electron transfer activity"/>
    <property type="evidence" value="ECO:0007669"/>
    <property type="project" value="InterPro"/>
</dbReference>
<feature type="chain" id="PRO_5021487793" evidence="6">
    <location>
        <begin position="20"/>
        <end position="373"/>
    </location>
</feature>
<dbReference type="InterPro" id="IPR036909">
    <property type="entry name" value="Cyt_c-like_dom_sf"/>
</dbReference>
<feature type="region of interest" description="Disordered" evidence="5">
    <location>
        <begin position="30"/>
        <end position="49"/>
    </location>
</feature>
<evidence type="ECO:0000256" key="4">
    <source>
        <dbReference type="PROSITE-ProRule" id="PRU00433"/>
    </source>
</evidence>
<dbReference type="Pfam" id="PF00034">
    <property type="entry name" value="Cytochrom_C"/>
    <property type="match status" value="1"/>
</dbReference>
<dbReference type="RefSeq" id="WP_137225118.1">
    <property type="nucleotide sequence ID" value="NZ_CP041036.1"/>
</dbReference>
<gene>
    <name evidence="8" type="ORF">FH971_17860</name>
</gene>
<dbReference type="GO" id="GO:0046872">
    <property type="term" value="F:metal ion binding"/>
    <property type="evidence" value="ECO:0007669"/>
    <property type="project" value="UniProtKB-KW"/>
</dbReference>
<dbReference type="InterPro" id="IPR009056">
    <property type="entry name" value="Cyt_c-like_dom"/>
</dbReference>
<keyword evidence="3 4" id="KW-0408">Iron</keyword>
<evidence type="ECO:0000313" key="8">
    <source>
        <dbReference type="EMBL" id="QDE32662.1"/>
    </source>
</evidence>
<dbReference type="GO" id="GO:0020037">
    <property type="term" value="F:heme binding"/>
    <property type="evidence" value="ECO:0007669"/>
    <property type="project" value="InterPro"/>
</dbReference>
<keyword evidence="2 4" id="KW-0479">Metal-binding</keyword>
<dbReference type="InterPro" id="IPR051459">
    <property type="entry name" value="Cytochrome_c-type_DH"/>
</dbReference>
<evidence type="ECO:0000313" key="9">
    <source>
        <dbReference type="Proteomes" id="UP000319809"/>
    </source>
</evidence>
<name>A0A4Y5YIN1_9GAMM</name>
<keyword evidence="1 4" id="KW-0349">Heme</keyword>
<feature type="domain" description="Cytochrome c" evidence="7">
    <location>
        <begin position="237"/>
        <end position="322"/>
    </location>
</feature>
<dbReference type="AlphaFoldDB" id="A0A4Y5YIN1"/>